<organism evidence="1 2">
    <name type="scientific">Coprinellus micaceus</name>
    <name type="common">Glistening ink-cap mushroom</name>
    <name type="synonym">Coprinus micaceus</name>
    <dbReference type="NCBI Taxonomy" id="71717"/>
    <lineage>
        <taxon>Eukaryota</taxon>
        <taxon>Fungi</taxon>
        <taxon>Dikarya</taxon>
        <taxon>Basidiomycota</taxon>
        <taxon>Agaricomycotina</taxon>
        <taxon>Agaricomycetes</taxon>
        <taxon>Agaricomycetidae</taxon>
        <taxon>Agaricales</taxon>
        <taxon>Agaricineae</taxon>
        <taxon>Psathyrellaceae</taxon>
        <taxon>Coprinellus</taxon>
    </lineage>
</organism>
<dbReference type="AlphaFoldDB" id="A0A4Y7SX26"/>
<evidence type="ECO:0008006" key="3">
    <source>
        <dbReference type="Google" id="ProtNLM"/>
    </source>
</evidence>
<comment type="caution">
    <text evidence="1">The sequence shown here is derived from an EMBL/GenBank/DDBJ whole genome shotgun (WGS) entry which is preliminary data.</text>
</comment>
<keyword evidence="2" id="KW-1185">Reference proteome</keyword>
<evidence type="ECO:0000313" key="1">
    <source>
        <dbReference type="EMBL" id="TEB26261.1"/>
    </source>
</evidence>
<sequence>MLWAEINAIEGDTLAGSAVSSIYTVSPFVGYYHISIDHNDGTPLFWTLTSGAMCTKITLQRANNNLNQLWCLLDAPQ</sequence>
<protein>
    <recommendedName>
        <fullName evidence="3">Ricin B lectin domain-containing protein</fullName>
    </recommendedName>
</protein>
<reference evidence="1 2" key="1">
    <citation type="journal article" date="2019" name="Nat. Ecol. Evol.">
        <title>Megaphylogeny resolves global patterns of mushroom evolution.</title>
        <authorList>
            <person name="Varga T."/>
            <person name="Krizsan K."/>
            <person name="Foldi C."/>
            <person name="Dima B."/>
            <person name="Sanchez-Garcia M."/>
            <person name="Sanchez-Ramirez S."/>
            <person name="Szollosi G.J."/>
            <person name="Szarkandi J.G."/>
            <person name="Papp V."/>
            <person name="Albert L."/>
            <person name="Andreopoulos W."/>
            <person name="Angelini C."/>
            <person name="Antonin V."/>
            <person name="Barry K.W."/>
            <person name="Bougher N.L."/>
            <person name="Buchanan P."/>
            <person name="Buyck B."/>
            <person name="Bense V."/>
            <person name="Catcheside P."/>
            <person name="Chovatia M."/>
            <person name="Cooper J."/>
            <person name="Damon W."/>
            <person name="Desjardin D."/>
            <person name="Finy P."/>
            <person name="Geml J."/>
            <person name="Haridas S."/>
            <person name="Hughes K."/>
            <person name="Justo A."/>
            <person name="Karasinski D."/>
            <person name="Kautmanova I."/>
            <person name="Kiss B."/>
            <person name="Kocsube S."/>
            <person name="Kotiranta H."/>
            <person name="LaButti K.M."/>
            <person name="Lechner B.E."/>
            <person name="Liimatainen K."/>
            <person name="Lipzen A."/>
            <person name="Lukacs Z."/>
            <person name="Mihaltcheva S."/>
            <person name="Morgado L.N."/>
            <person name="Niskanen T."/>
            <person name="Noordeloos M.E."/>
            <person name="Ohm R.A."/>
            <person name="Ortiz-Santana B."/>
            <person name="Ovrebo C."/>
            <person name="Racz N."/>
            <person name="Riley R."/>
            <person name="Savchenko A."/>
            <person name="Shiryaev A."/>
            <person name="Soop K."/>
            <person name="Spirin V."/>
            <person name="Szebenyi C."/>
            <person name="Tomsovsky M."/>
            <person name="Tulloss R.E."/>
            <person name="Uehling J."/>
            <person name="Grigoriev I.V."/>
            <person name="Vagvolgyi C."/>
            <person name="Papp T."/>
            <person name="Martin F.M."/>
            <person name="Miettinen O."/>
            <person name="Hibbett D.S."/>
            <person name="Nagy L.G."/>
        </authorList>
    </citation>
    <scope>NUCLEOTIDE SEQUENCE [LARGE SCALE GENOMIC DNA]</scope>
    <source>
        <strain evidence="1 2">FP101781</strain>
    </source>
</reference>
<accession>A0A4Y7SX26</accession>
<dbReference type="Proteomes" id="UP000298030">
    <property type="component" value="Unassembled WGS sequence"/>
</dbReference>
<gene>
    <name evidence="1" type="ORF">FA13DRAFT_1737670</name>
</gene>
<evidence type="ECO:0000313" key="2">
    <source>
        <dbReference type="Proteomes" id="UP000298030"/>
    </source>
</evidence>
<name>A0A4Y7SX26_COPMI</name>
<dbReference type="EMBL" id="QPFP01000050">
    <property type="protein sequence ID" value="TEB26261.1"/>
    <property type="molecule type" value="Genomic_DNA"/>
</dbReference>
<proteinExistence type="predicted"/>